<evidence type="ECO:0000313" key="2">
    <source>
        <dbReference type="EMBL" id="GHP07791.1"/>
    </source>
</evidence>
<dbReference type="Proteomes" id="UP000660262">
    <property type="component" value="Unassembled WGS sequence"/>
</dbReference>
<gene>
    <name evidence="2" type="ORF">PPROV_000653300</name>
</gene>
<name>A0A830HQR7_9CHLO</name>
<proteinExistence type="predicted"/>
<dbReference type="EMBL" id="BNJQ01000018">
    <property type="protein sequence ID" value="GHP07791.1"/>
    <property type="molecule type" value="Genomic_DNA"/>
</dbReference>
<feature type="transmembrane region" description="Helical" evidence="1">
    <location>
        <begin position="35"/>
        <end position="57"/>
    </location>
</feature>
<dbReference type="AlphaFoldDB" id="A0A830HQR7"/>
<feature type="transmembrane region" description="Helical" evidence="1">
    <location>
        <begin position="120"/>
        <end position="141"/>
    </location>
</feature>
<protein>
    <submittedName>
        <fullName evidence="2">Uncharacterized protein</fullName>
    </submittedName>
</protein>
<feature type="transmembrane region" description="Helical" evidence="1">
    <location>
        <begin position="186"/>
        <end position="214"/>
    </location>
</feature>
<reference evidence="2" key="1">
    <citation type="submission" date="2020-10" db="EMBL/GenBank/DDBJ databases">
        <title>Unveiling of a novel bifunctional photoreceptor, Dualchrome1, isolated from a cosmopolitan green alga.</title>
        <authorList>
            <person name="Suzuki S."/>
            <person name="Kawachi M."/>
        </authorList>
    </citation>
    <scope>NUCLEOTIDE SEQUENCE</scope>
    <source>
        <strain evidence="2">NIES 2893</strain>
    </source>
</reference>
<keyword evidence="1" id="KW-0812">Transmembrane</keyword>
<sequence>MALPALVYASCVVLAVFLPAVYVHAHTHRFSAIHAAVSLFHAINVLICLWENGLYLCRDAIKKEYARLKKTHGKALPADGALFRACTLKQALSLEYWACLIWSTYSLLDPSYSDATTFGFWIDTGNGVSMPIPSLIFLYGMTFDMAHLSARSVGTIALVANWQMLYGTLLYFSSYVHNRRYLGCSFVSVLIVVFANGLWLAGPAASMYVGWAAVRDGSFQELRRT</sequence>
<keyword evidence="3" id="KW-1185">Reference proteome</keyword>
<evidence type="ECO:0000313" key="3">
    <source>
        <dbReference type="Proteomes" id="UP000660262"/>
    </source>
</evidence>
<organism evidence="2 3">
    <name type="scientific">Pycnococcus provasolii</name>
    <dbReference type="NCBI Taxonomy" id="41880"/>
    <lineage>
        <taxon>Eukaryota</taxon>
        <taxon>Viridiplantae</taxon>
        <taxon>Chlorophyta</taxon>
        <taxon>Pseudoscourfieldiophyceae</taxon>
        <taxon>Pseudoscourfieldiales</taxon>
        <taxon>Pycnococcaceae</taxon>
        <taxon>Pycnococcus</taxon>
    </lineage>
</organism>
<dbReference type="OrthoDB" id="496634at2759"/>
<feature type="transmembrane region" description="Helical" evidence="1">
    <location>
        <begin position="153"/>
        <end position="174"/>
    </location>
</feature>
<keyword evidence="1" id="KW-1133">Transmembrane helix</keyword>
<keyword evidence="1" id="KW-0472">Membrane</keyword>
<accession>A0A830HQR7</accession>
<comment type="caution">
    <text evidence="2">The sequence shown here is derived from an EMBL/GenBank/DDBJ whole genome shotgun (WGS) entry which is preliminary data.</text>
</comment>
<evidence type="ECO:0000256" key="1">
    <source>
        <dbReference type="SAM" id="Phobius"/>
    </source>
</evidence>